<name>F0F0T2_9NEIS</name>
<evidence type="ECO:0000259" key="2">
    <source>
        <dbReference type="Pfam" id="PF03795"/>
    </source>
</evidence>
<dbReference type="RefSeq" id="WP_003783558.1">
    <property type="nucleotide sequence ID" value="NZ_GL870929.1"/>
</dbReference>
<evidence type="ECO:0000256" key="1">
    <source>
        <dbReference type="ARBA" id="ARBA00007689"/>
    </source>
</evidence>
<feature type="domain" description="YCII-related" evidence="2">
    <location>
        <begin position="1"/>
        <end position="81"/>
    </location>
</feature>
<protein>
    <recommendedName>
        <fullName evidence="2">YCII-related domain-containing protein</fullName>
    </recommendedName>
</protein>
<reference evidence="3 4" key="1">
    <citation type="submission" date="2011-01" db="EMBL/GenBank/DDBJ databases">
        <authorList>
            <person name="Muzny D."/>
            <person name="Qin X."/>
            <person name="Deng J."/>
            <person name="Jiang H."/>
            <person name="Liu Y."/>
            <person name="Qu J."/>
            <person name="Song X.-Z."/>
            <person name="Zhang L."/>
            <person name="Thornton R."/>
            <person name="Coyle M."/>
            <person name="Francisco L."/>
            <person name="Jackson L."/>
            <person name="Javaid M."/>
            <person name="Korchina V."/>
            <person name="Kovar C."/>
            <person name="Mata R."/>
            <person name="Mathew T."/>
            <person name="Ngo R."/>
            <person name="Nguyen L."/>
            <person name="Nguyen N."/>
            <person name="Okwuonu G."/>
            <person name="Ongeri F."/>
            <person name="Pham C."/>
            <person name="Simmons D."/>
            <person name="Wilczek-Boney K."/>
            <person name="Hale W."/>
            <person name="Jakkamsetti A."/>
            <person name="Pham P."/>
            <person name="Ruth R."/>
            <person name="San Lucas F."/>
            <person name="Warren J."/>
            <person name="Zhang J."/>
            <person name="Zhao Z."/>
            <person name="Zhou C."/>
            <person name="Zhu D."/>
            <person name="Lee S."/>
            <person name="Bess C."/>
            <person name="Blankenburg K."/>
            <person name="Forbes L."/>
            <person name="Fu Q."/>
            <person name="Gubbala S."/>
            <person name="Hirani K."/>
            <person name="Jayaseelan J.C."/>
            <person name="Lara F."/>
            <person name="Munidasa M."/>
            <person name="Palculict T."/>
            <person name="Patil S."/>
            <person name="Pu L.-L."/>
            <person name="Saada N."/>
            <person name="Tang L."/>
            <person name="Weissenberger G."/>
            <person name="Zhu Y."/>
            <person name="Hemphill L."/>
            <person name="Shang Y."/>
            <person name="Youmans B."/>
            <person name="Ayvaz T."/>
            <person name="Ross M."/>
            <person name="Santibanez J."/>
            <person name="Aqrawi P."/>
            <person name="Gross S."/>
            <person name="Joshi V."/>
            <person name="Fowler G."/>
            <person name="Nazareth L."/>
            <person name="Reid J."/>
            <person name="Worley K."/>
            <person name="Petrosino J."/>
            <person name="Highlander S."/>
            <person name="Gibbs R."/>
        </authorList>
    </citation>
    <scope>NUCLEOTIDE SEQUENCE [LARGE SCALE GENOMIC DNA]</scope>
    <source>
        <strain evidence="3 4">ATCC 33394</strain>
    </source>
</reference>
<accession>F0F0T2</accession>
<dbReference type="AlphaFoldDB" id="F0F0T2"/>
<dbReference type="SUPFAM" id="SSF54909">
    <property type="entry name" value="Dimeric alpha+beta barrel"/>
    <property type="match status" value="1"/>
</dbReference>
<dbReference type="Gene3D" id="3.30.70.1060">
    <property type="entry name" value="Dimeric alpha+beta barrel"/>
    <property type="match status" value="1"/>
</dbReference>
<dbReference type="EMBL" id="AEWV01000030">
    <property type="protein sequence ID" value="EGC16914.1"/>
    <property type="molecule type" value="Genomic_DNA"/>
</dbReference>
<dbReference type="Pfam" id="PF03795">
    <property type="entry name" value="YCII"/>
    <property type="match status" value="1"/>
</dbReference>
<comment type="similarity">
    <text evidence="1">Belongs to the YciI family.</text>
</comment>
<sequence>MFIIALTYTAPLEQVEQHLAAHRQFLDKHYQSGVFLFSGRKEPRTGGIIVARAASRAEIERIIGEDPFHQAGIADYEITEFIPAKTAPDLAQYAEN</sequence>
<organism evidence="3 4">
    <name type="scientific">Kingella denitrificans ATCC 33394</name>
    <dbReference type="NCBI Taxonomy" id="888741"/>
    <lineage>
        <taxon>Bacteria</taxon>
        <taxon>Pseudomonadati</taxon>
        <taxon>Pseudomonadota</taxon>
        <taxon>Betaproteobacteria</taxon>
        <taxon>Neisseriales</taxon>
        <taxon>Neisseriaceae</taxon>
        <taxon>Kingella</taxon>
    </lineage>
</organism>
<dbReference type="InterPro" id="IPR011008">
    <property type="entry name" value="Dimeric_a/b-barrel"/>
</dbReference>
<dbReference type="PANTHER" id="PTHR37828">
    <property type="entry name" value="GSR2449 PROTEIN"/>
    <property type="match status" value="1"/>
</dbReference>
<comment type="caution">
    <text evidence="3">The sequence shown here is derived from an EMBL/GenBank/DDBJ whole genome shotgun (WGS) entry which is preliminary data.</text>
</comment>
<evidence type="ECO:0000313" key="3">
    <source>
        <dbReference type="EMBL" id="EGC16914.1"/>
    </source>
</evidence>
<keyword evidence="4" id="KW-1185">Reference proteome</keyword>
<dbReference type="Proteomes" id="UP000004088">
    <property type="component" value="Unassembled WGS sequence"/>
</dbReference>
<evidence type="ECO:0000313" key="4">
    <source>
        <dbReference type="Proteomes" id="UP000004088"/>
    </source>
</evidence>
<dbReference type="HOGENOM" id="CLU_110355_6_1_4"/>
<dbReference type="InterPro" id="IPR005545">
    <property type="entry name" value="YCII"/>
</dbReference>
<dbReference type="PANTHER" id="PTHR37828:SF1">
    <property type="entry name" value="YCII-RELATED DOMAIN-CONTAINING PROTEIN"/>
    <property type="match status" value="1"/>
</dbReference>
<proteinExistence type="inferred from homology"/>
<gene>
    <name evidence="3" type="ORF">HMPREF9098_1717</name>
</gene>
<dbReference type="STRING" id="888741.HMPREF9098_1717"/>